<evidence type="ECO:0000313" key="1">
    <source>
        <dbReference type="EMBL" id="GMR44536.1"/>
    </source>
</evidence>
<proteinExistence type="predicted"/>
<accession>A0AAN5HXT2</accession>
<dbReference type="AlphaFoldDB" id="A0AAN5HXT2"/>
<organism evidence="1 2">
    <name type="scientific">Pristionchus mayeri</name>
    <dbReference type="NCBI Taxonomy" id="1317129"/>
    <lineage>
        <taxon>Eukaryota</taxon>
        <taxon>Metazoa</taxon>
        <taxon>Ecdysozoa</taxon>
        <taxon>Nematoda</taxon>
        <taxon>Chromadorea</taxon>
        <taxon>Rhabditida</taxon>
        <taxon>Rhabditina</taxon>
        <taxon>Diplogasteromorpha</taxon>
        <taxon>Diplogasteroidea</taxon>
        <taxon>Neodiplogasteridae</taxon>
        <taxon>Pristionchus</taxon>
    </lineage>
</organism>
<name>A0AAN5HXT2_9BILA</name>
<dbReference type="Proteomes" id="UP001328107">
    <property type="component" value="Unassembled WGS sequence"/>
</dbReference>
<feature type="non-terminal residue" evidence="1">
    <location>
        <position position="1"/>
    </location>
</feature>
<comment type="caution">
    <text evidence="1">The sequence shown here is derived from an EMBL/GenBank/DDBJ whole genome shotgun (WGS) entry which is preliminary data.</text>
</comment>
<sequence>VLYQSIAGAVDWLCGAITFYRVAQAAKLRCRPAKLAPEVAAMVEQFSGFLTTDIVEIAMHLADYPLRRVFRLRAQLEQFGVELVHGLLGAAATDKRPTIIANLLVSERFLYALDDRYSLEEMMAKGTLTQKDNVNKILDTVRAKQSKSILADMSRLGLTKNLGSMSSMPQRVTMVDKVMAIFPISQPTTFMRVSLTWATRRARQST</sequence>
<evidence type="ECO:0000313" key="2">
    <source>
        <dbReference type="Proteomes" id="UP001328107"/>
    </source>
</evidence>
<keyword evidence="2" id="KW-1185">Reference proteome</keyword>
<reference evidence="2" key="1">
    <citation type="submission" date="2022-10" db="EMBL/GenBank/DDBJ databases">
        <title>Genome assembly of Pristionchus species.</title>
        <authorList>
            <person name="Yoshida K."/>
            <person name="Sommer R.J."/>
        </authorList>
    </citation>
    <scope>NUCLEOTIDE SEQUENCE [LARGE SCALE GENOMIC DNA]</scope>
    <source>
        <strain evidence="2">RS5460</strain>
    </source>
</reference>
<dbReference type="EMBL" id="BTRK01000003">
    <property type="protein sequence ID" value="GMR44536.1"/>
    <property type="molecule type" value="Genomic_DNA"/>
</dbReference>
<gene>
    <name evidence="1" type="ORF">PMAYCL1PPCAC_14731</name>
</gene>
<protein>
    <submittedName>
        <fullName evidence="1">Uncharacterized protein</fullName>
    </submittedName>
</protein>